<keyword evidence="2" id="KW-1185">Reference proteome</keyword>
<gene>
    <name evidence="1" type="ORF">ESZ50_04700</name>
</gene>
<dbReference type="Proteomes" id="UP000371977">
    <property type="component" value="Unassembled WGS sequence"/>
</dbReference>
<reference evidence="1 2" key="1">
    <citation type="submission" date="2019-01" db="EMBL/GenBank/DDBJ databases">
        <title>Weissella sp. nov., a novel lactic acid bacterium isolated from animal feces.</title>
        <authorList>
            <person name="Wang L.-T."/>
        </authorList>
    </citation>
    <scope>NUCLEOTIDE SEQUENCE [LARGE SCALE GENOMIC DNA]</scope>
    <source>
        <strain evidence="1 2">8H-2</strain>
    </source>
</reference>
<comment type="caution">
    <text evidence="1">The sequence shown here is derived from an EMBL/GenBank/DDBJ whole genome shotgun (WGS) entry which is preliminary data.</text>
</comment>
<protein>
    <submittedName>
        <fullName evidence="1">Uncharacterized protein</fullName>
    </submittedName>
</protein>
<dbReference type="EMBL" id="SDGZ01000013">
    <property type="protein sequence ID" value="TYC49894.1"/>
    <property type="molecule type" value="Genomic_DNA"/>
</dbReference>
<proteinExistence type="predicted"/>
<evidence type="ECO:0000313" key="1">
    <source>
        <dbReference type="EMBL" id="TYC49894.1"/>
    </source>
</evidence>
<dbReference type="AlphaFoldDB" id="A0A6C2C7L3"/>
<sequence length="74" mass="8867">MRPTNFLASLLTRSQGDIEFSNRFDEDYQYDFPIMMGLATREDMEYMSIDDIAYLNYKANALYKIQHPEVEWEN</sequence>
<name>A0A6C2C7L3_9LACO</name>
<dbReference type="RefSeq" id="WP_148622453.1">
    <property type="nucleotide sequence ID" value="NZ_SDGZ01000013.1"/>
</dbReference>
<accession>A0A6C2C7L3</accession>
<organism evidence="1 2">
    <name type="scientific">Weissella muntiaci</name>
    <dbReference type="NCBI Taxonomy" id="2508881"/>
    <lineage>
        <taxon>Bacteria</taxon>
        <taxon>Bacillati</taxon>
        <taxon>Bacillota</taxon>
        <taxon>Bacilli</taxon>
        <taxon>Lactobacillales</taxon>
        <taxon>Lactobacillaceae</taxon>
        <taxon>Weissella</taxon>
    </lineage>
</organism>
<evidence type="ECO:0000313" key="2">
    <source>
        <dbReference type="Proteomes" id="UP000371977"/>
    </source>
</evidence>